<keyword evidence="1" id="KW-0812">Transmembrane</keyword>
<evidence type="ECO:0008006" key="4">
    <source>
        <dbReference type="Google" id="ProtNLM"/>
    </source>
</evidence>
<organism evidence="2 3">
    <name type="scientific">Rhodanobacter umsongensis</name>
    <dbReference type="NCBI Taxonomy" id="633153"/>
    <lineage>
        <taxon>Bacteria</taxon>
        <taxon>Pseudomonadati</taxon>
        <taxon>Pseudomonadota</taxon>
        <taxon>Gammaproteobacteria</taxon>
        <taxon>Lysobacterales</taxon>
        <taxon>Rhodanobacteraceae</taxon>
        <taxon>Rhodanobacter</taxon>
    </lineage>
</organism>
<feature type="transmembrane region" description="Helical" evidence="1">
    <location>
        <begin position="12"/>
        <end position="37"/>
    </location>
</feature>
<reference evidence="3" key="1">
    <citation type="journal article" date="2019" name="Int. J. Syst. Evol. Microbiol.">
        <title>The Global Catalogue of Microorganisms (GCM) 10K type strain sequencing project: providing services to taxonomists for standard genome sequencing and annotation.</title>
        <authorList>
            <consortium name="The Broad Institute Genomics Platform"/>
            <consortium name="The Broad Institute Genome Sequencing Center for Infectious Disease"/>
            <person name="Wu L."/>
            <person name="Ma J."/>
        </authorList>
    </citation>
    <scope>NUCLEOTIDE SEQUENCE [LARGE SCALE GENOMIC DNA]</scope>
    <source>
        <strain evidence="3">JCM 17130</strain>
    </source>
</reference>
<gene>
    <name evidence="2" type="ORF">ACFPME_17565</name>
</gene>
<accession>A0ABW0JRR7</accession>
<keyword evidence="1" id="KW-0472">Membrane</keyword>
<dbReference type="EMBL" id="JBHSMK010000011">
    <property type="protein sequence ID" value="MFC5438371.1"/>
    <property type="molecule type" value="Genomic_DNA"/>
</dbReference>
<evidence type="ECO:0000256" key="1">
    <source>
        <dbReference type="SAM" id="Phobius"/>
    </source>
</evidence>
<keyword evidence="1" id="KW-1133">Transmembrane helix</keyword>
<name>A0ABW0JRR7_9GAMM</name>
<evidence type="ECO:0000313" key="2">
    <source>
        <dbReference type="EMBL" id="MFC5438371.1"/>
    </source>
</evidence>
<dbReference type="RefSeq" id="WP_377306987.1">
    <property type="nucleotide sequence ID" value="NZ_JBHSMK010000011.1"/>
</dbReference>
<comment type="caution">
    <text evidence="2">The sequence shown here is derived from an EMBL/GenBank/DDBJ whole genome shotgun (WGS) entry which is preliminary data.</text>
</comment>
<protein>
    <recommendedName>
        <fullName evidence="4">PepSY domain-containing protein</fullName>
    </recommendedName>
</protein>
<keyword evidence="3" id="KW-1185">Reference proteome</keyword>
<evidence type="ECO:0000313" key="3">
    <source>
        <dbReference type="Proteomes" id="UP001596013"/>
    </source>
</evidence>
<sequence>MKHYRKSGAFSLRRGLVFSLAISVLLIFTWIGGYIYFLNSSTWSEGKSLIEAHQAMQASSQNITMTPKLWGFSYRFSGDYESIGVNVYIKKDASIGHAYHVEFERSGGALRLVRMTPD</sequence>
<proteinExistence type="predicted"/>
<dbReference type="Proteomes" id="UP001596013">
    <property type="component" value="Unassembled WGS sequence"/>
</dbReference>